<dbReference type="PROSITE" id="PS51820">
    <property type="entry name" value="PA14"/>
    <property type="match status" value="1"/>
</dbReference>
<proteinExistence type="predicted"/>
<dbReference type="Gene3D" id="3.90.182.10">
    <property type="entry name" value="Toxin - Anthrax Protective Antigen,domain 1"/>
    <property type="match status" value="1"/>
</dbReference>
<evidence type="ECO:0000256" key="1">
    <source>
        <dbReference type="SAM" id="MobiDB-lite"/>
    </source>
</evidence>
<keyword evidence="4" id="KW-1185">Reference proteome</keyword>
<name>A0ABZ2M9W7_9BACT</name>
<evidence type="ECO:0000313" key="3">
    <source>
        <dbReference type="EMBL" id="WXB19301.1"/>
    </source>
</evidence>
<sequence>MSVAVAGCQASFKASTGGEATANNPPPPYNEPQQPGSAPRAAPMPGYYNPGTTTPPPNPGAPRYTLPGGETVPIITSPNVFGNGSSTSDALRGFVYTLPAGTQRLPDLSTLKPVGVVFTRTLDIPQRDFREGFPGIDNGRNEWFAIRYEGTFNVSKTAPYSFRLRTDDGSNLYIDDVKLIDNDGLHGAAGGAKIITLSAGTHRIRLDYFQGPGPSMALQVFTSEVDRPERSFTTSF</sequence>
<dbReference type="SMART" id="SM00758">
    <property type="entry name" value="PA14"/>
    <property type="match status" value="1"/>
</dbReference>
<feature type="domain" description="PA14" evidence="2">
    <location>
        <begin position="86"/>
        <end position="236"/>
    </location>
</feature>
<dbReference type="RefSeq" id="WP_394828926.1">
    <property type="nucleotide sequence ID" value="NZ_CP089984.1"/>
</dbReference>
<evidence type="ECO:0000259" key="2">
    <source>
        <dbReference type="PROSITE" id="PS51820"/>
    </source>
</evidence>
<dbReference type="InterPro" id="IPR011658">
    <property type="entry name" value="PA14_dom"/>
</dbReference>
<dbReference type="SUPFAM" id="SSF56988">
    <property type="entry name" value="Anthrax protective antigen"/>
    <property type="match status" value="1"/>
</dbReference>
<evidence type="ECO:0000313" key="4">
    <source>
        <dbReference type="Proteomes" id="UP001370348"/>
    </source>
</evidence>
<dbReference type="EMBL" id="CP089984">
    <property type="protein sequence ID" value="WXB19301.1"/>
    <property type="molecule type" value="Genomic_DNA"/>
</dbReference>
<dbReference type="InterPro" id="IPR037524">
    <property type="entry name" value="PA14/GLEYA"/>
</dbReference>
<reference evidence="3 4" key="1">
    <citation type="submission" date="2021-12" db="EMBL/GenBank/DDBJ databases">
        <title>Discovery of the Pendulisporaceae a myxobacterial family with distinct sporulation behavior and unique specialized metabolism.</title>
        <authorList>
            <person name="Garcia R."/>
            <person name="Popoff A."/>
            <person name="Bader C.D."/>
            <person name="Loehr J."/>
            <person name="Walesch S."/>
            <person name="Walt C."/>
            <person name="Boldt J."/>
            <person name="Bunk B."/>
            <person name="Haeckl F.J.F.P.J."/>
            <person name="Gunesch A.P."/>
            <person name="Birkelbach J."/>
            <person name="Nuebel U."/>
            <person name="Pietschmann T."/>
            <person name="Bach T."/>
            <person name="Mueller R."/>
        </authorList>
    </citation>
    <scope>NUCLEOTIDE SEQUENCE [LARGE SCALE GENOMIC DNA]</scope>
    <source>
        <strain evidence="3 4">MSr11954</strain>
    </source>
</reference>
<organism evidence="3 4">
    <name type="scientific">Pendulispora albinea</name>
    <dbReference type="NCBI Taxonomy" id="2741071"/>
    <lineage>
        <taxon>Bacteria</taxon>
        <taxon>Pseudomonadati</taxon>
        <taxon>Myxococcota</taxon>
        <taxon>Myxococcia</taxon>
        <taxon>Myxococcales</taxon>
        <taxon>Sorangiineae</taxon>
        <taxon>Pendulisporaceae</taxon>
        <taxon>Pendulispora</taxon>
    </lineage>
</organism>
<protein>
    <submittedName>
        <fullName evidence="3">PA14 domain-containing protein</fullName>
    </submittedName>
</protein>
<accession>A0ABZ2M9W7</accession>
<dbReference type="Proteomes" id="UP001370348">
    <property type="component" value="Chromosome"/>
</dbReference>
<dbReference type="Pfam" id="PF07691">
    <property type="entry name" value="PA14"/>
    <property type="match status" value="1"/>
</dbReference>
<gene>
    <name evidence="3" type="ORF">LZC94_18975</name>
</gene>
<feature type="region of interest" description="Disordered" evidence="1">
    <location>
        <begin position="12"/>
        <end position="69"/>
    </location>
</feature>